<evidence type="ECO:0000256" key="5">
    <source>
        <dbReference type="ARBA" id="ARBA00023242"/>
    </source>
</evidence>
<protein>
    <submittedName>
        <fullName evidence="8">Uncharacterized protein</fullName>
    </submittedName>
</protein>
<keyword evidence="5" id="KW-0539">Nucleus</keyword>
<evidence type="ECO:0000256" key="6">
    <source>
        <dbReference type="SAM" id="MobiDB-lite"/>
    </source>
</evidence>
<dbReference type="InterPro" id="IPR018811">
    <property type="entry name" value="MRX11"/>
</dbReference>
<gene>
    <name evidence="8" type="ORF">CVT25_008183</name>
</gene>
<keyword evidence="2" id="KW-0597">Phosphoprotein</keyword>
<dbReference type="OrthoDB" id="5580261at2759"/>
<evidence type="ECO:0000313" key="8">
    <source>
        <dbReference type="EMBL" id="PPQ87447.1"/>
    </source>
</evidence>
<reference evidence="8 9" key="1">
    <citation type="journal article" date="2018" name="Evol. Lett.">
        <title>Horizontal gene cluster transfer increased hallucinogenic mushroom diversity.</title>
        <authorList>
            <person name="Reynolds H.T."/>
            <person name="Vijayakumar V."/>
            <person name="Gluck-Thaler E."/>
            <person name="Korotkin H.B."/>
            <person name="Matheny P.B."/>
            <person name="Slot J.C."/>
        </authorList>
    </citation>
    <scope>NUCLEOTIDE SEQUENCE [LARGE SCALE GENOMIC DNA]</scope>
    <source>
        <strain evidence="8 9">2631</strain>
    </source>
</reference>
<dbReference type="AlphaFoldDB" id="A0A409X9Q4"/>
<feature type="compositionally biased region" description="Basic residues" evidence="6">
    <location>
        <begin position="165"/>
        <end position="177"/>
    </location>
</feature>
<dbReference type="Proteomes" id="UP000283269">
    <property type="component" value="Unassembled WGS sequence"/>
</dbReference>
<feature type="compositionally biased region" description="Basic and acidic residues" evidence="6">
    <location>
        <begin position="195"/>
        <end position="205"/>
    </location>
</feature>
<dbReference type="PANTHER" id="PTHR15263">
    <property type="entry name" value="I-KAPPA-B-LIKE PROTEIN IKBL"/>
    <property type="match status" value="1"/>
</dbReference>
<comment type="subcellular location">
    <subcellularLocation>
        <location evidence="1">Nucleus</location>
    </subcellularLocation>
</comment>
<sequence length="530" mass="60217">MSSEPKGRFAAYRKSLAAISARTGTPLSSLVLSFGILHELTAVVPLVGFFYGARMMGIGERVVAAVIEDAKPESRAGGITSTSNDSVQLSWAKQKMKTWVEEGDRWAIRIGRRYGVFGYDKRPTGSVDDIEEMAHTSGHLAGDVANAVFAYGAAKRTPEEEAQRRLRKERRREKRKRKQDDYATHGVGASSSKKAHIDNAEEGPSRKWASSDEDEMDYSPQPAPTISSHIPPSRSHAHKPDYDAIKAEIEEKMFREKMFDAMGDDDRLDSVEAQFNDFAHVPDRWRTTGSSSQFGAWESSASMLDDDGLLKLDPRHMDDEEYTEWVRAGMYRKTHAAEYAEQQRKKAAQAARRAEEKTRKAETARLEKEAEQERKRKKLERESRKMDNAREEYNSRWITLLTAPGEGNAVQSNAQVLTFDDIPWPIATAYRSRPDRMRPYRHIGVSDLTTEAVTSFLLPTSGAIDAPNEEHGAKIKKDRKDKLRETFLRFHPDKFEGRFMKRFKEEDREEVREAIGQVSRVLNHLMGDEV</sequence>
<keyword evidence="7" id="KW-1133">Transmembrane helix</keyword>
<dbReference type="InParanoid" id="A0A409X9Q4"/>
<evidence type="ECO:0000256" key="1">
    <source>
        <dbReference type="ARBA" id="ARBA00004123"/>
    </source>
</evidence>
<comment type="caution">
    <text evidence="8">The sequence shown here is derived from an EMBL/GenBank/DDBJ whole genome shotgun (WGS) entry which is preliminary data.</text>
</comment>
<evidence type="ECO:0000256" key="7">
    <source>
        <dbReference type="SAM" id="Phobius"/>
    </source>
</evidence>
<accession>A0A409X9Q4</accession>
<feature type="transmembrane region" description="Helical" evidence="7">
    <location>
        <begin position="30"/>
        <end position="51"/>
    </location>
</feature>
<dbReference type="STRING" id="93625.A0A409X9Q4"/>
<feature type="compositionally biased region" description="Basic and acidic residues" evidence="6">
    <location>
        <begin position="352"/>
        <end position="388"/>
    </location>
</feature>
<dbReference type="EMBL" id="NHYD01002281">
    <property type="protein sequence ID" value="PPQ87447.1"/>
    <property type="molecule type" value="Genomic_DNA"/>
</dbReference>
<keyword evidence="7" id="KW-0472">Membrane</keyword>
<evidence type="ECO:0000256" key="2">
    <source>
        <dbReference type="ARBA" id="ARBA00022553"/>
    </source>
</evidence>
<evidence type="ECO:0000313" key="9">
    <source>
        <dbReference type="Proteomes" id="UP000283269"/>
    </source>
</evidence>
<dbReference type="Pfam" id="PF10306">
    <property type="entry name" value="FLILHELTA"/>
    <property type="match status" value="1"/>
</dbReference>
<proteinExistence type="predicted"/>
<keyword evidence="9" id="KW-1185">Reference proteome</keyword>
<name>A0A409X9Q4_PSICY</name>
<dbReference type="InterPro" id="IPR038753">
    <property type="entry name" value="NFKBIL1"/>
</dbReference>
<dbReference type="PANTHER" id="PTHR15263:SF1">
    <property type="entry name" value="NF-KAPPA-B INHIBITOR-LIKE PROTEIN 1"/>
    <property type="match status" value="1"/>
</dbReference>
<organism evidence="8 9">
    <name type="scientific">Psilocybe cyanescens</name>
    <dbReference type="NCBI Taxonomy" id="93625"/>
    <lineage>
        <taxon>Eukaryota</taxon>
        <taxon>Fungi</taxon>
        <taxon>Dikarya</taxon>
        <taxon>Basidiomycota</taxon>
        <taxon>Agaricomycotina</taxon>
        <taxon>Agaricomycetes</taxon>
        <taxon>Agaricomycetidae</taxon>
        <taxon>Agaricales</taxon>
        <taxon>Agaricineae</taxon>
        <taxon>Strophariaceae</taxon>
        <taxon>Psilocybe</taxon>
    </lineage>
</organism>
<evidence type="ECO:0000256" key="4">
    <source>
        <dbReference type="ARBA" id="ARBA00023043"/>
    </source>
</evidence>
<keyword evidence="3" id="KW-0677">Repeat</keyword>
<dbReference type="GO" id="GO:0005634">
    <property type="term" value="C:nucleus"/>
    <property type="evidence" value="ECO:0007669"/>
    <property type="project" value="UniProtKB-SubCell"/>
</dbReference>
<feature type="region of interest" description="Disordered" evidence="6">
    <location>
        <begin position="156"/>
        <end position="239"/>
    </location>
</feature>
<dbReference type="GO" id="GO:0043124">
    <property type="term" value="P:negative regulation of canonical NF-kappaB signal transduction"/>
    <property type="evidence" value="ECO:0007669"/>
    <property type="project" value="InterPro"/>
</dbReference>
<evidence type="ECO:0000256" key="3">
    <source>
        <dbReference type="ARBA" id="ARBA00022737"/>
    </source>
</evidence>
<keyword evidence="7" id="KW-0812">Transmembrane</keyword>
<feature type="region of interest" description="Disordered" evidence="6">
    <location>
        <begin position="343"/>
        <end position="388"/>
    </location>
</feature>
<keyword evidence="4" id="KW-0040">ANK repeat</keyword>